<organism evidence="2 3">
    <name type="scientific">Paractinoplanes tereljensis</name>
    <dbReference type="NCBI Taxonomy" id="571912"/>
    <lineage>
        <taxon>Bacteria</taxon>
        <taxon>Bacillati</taxon>
        <taxon>Actinomycetota</taxon>
        <taxon>Actinomycetes</taxon>
        <taxon>Micromonosporales</taxon>
        <taxon>Micromonosporaceae</taxon>
        <taxon>Paractinoplanes</taxon>
    </lineage>
</organism>
<dbReference type="Pfam" id="PF02575">
    <property type="entry name" value="YbaB_DNA_bd"/>
    <property type="match status" value="1"/>
</dbReference>
<evidence type="ECO:0000313" key="3">
    <source>
        <dbReference type="Proteomes" id="UP000623608"/>
    </source>
</evidence>
<keyword evidence="3" id="KW-1185">Reference proteome</keyword>
<feature type="region of interest" description="Disordered" evidence="1">
    <location>
        <begin position="119"/>
        <end position="155"/>
    </location>
</feature>
<evidence type="ECO:0008006" key="4">
    <source>
        <dbReference type="Google" id="ProtNLM"/>
    </source>
</evidence>
<name>A0A919TZP8_9ACTN</name>
<evidence type="ECO:0000256" key="1">
    <source>
        <dbReference type="SAM" id="MobiDB-lite"/>
    </source>
</evidence>
<dbReference type="AlphaFoldDB" id="A0A919TZP8"/>
<dbReference type="InterPro" id="IPR036894">
    <property type="entry name" value="YbaB-like_sf"/>
</dbReference>
<dbReference type="Gene3D" id="3.30.1310.10">
    <property type="entry name" value="Nucleoid-associated protein YbaB-like domain"/>
    <property type="match status" value="1"/>
</dbReference>
<protein>
    <recommendedName>
        <fullName evidence="4">YbaB/EbfC DNA-binding family protein</fullName>
    </recommendedName>
</protein>
<accession>A0A919TZP8</accession>
<comment type="caution">
    <text evidence="2">The sequence shown here is derived from an EMBL/GenBank/DDBJ whole genome shotgun (WGS) entry which is preliminary data.</text>
</comment>
<dbReference type="InterPro" id="IPR004401">
    <property type="entry name" value="YbaB/EbfC"/>
</dbReference>
<proteinExistence type="predicted"/>
<reference evidence="2" key="1">
    <citation type="submission" date="2021-01" db="EMBL/GenBank/DDBJ databases">
        <title>Whole genome shotgun sequence of Actinoplanes tereljensis NBRC 105297.</title>
        <authorList>
            <person name="Komaki H."/>
            <person name="Tamura T."/>
        </authorList>
    </citation>
    <scope>NUCLEOTIDE SEQUENCE</scope>
    <source>
        <strain evidence="2">NBRC 105297</strain>
    </source>
</reference>
<dbReference type="Proteomes" id="UP000623608">
    <property type="component" value="Unassembled WGS sequence"/>
</dbReference>
<dbReference type="RefSeq" id="WP_203813903.1">
    <property type="nucleotide sequence ID" value="NZ_BOMY01000055.1"/>
</dbReference>
<dbReference type="EMBL" id="BOMY01000055">
    <property type="protein sequence ID" value="GIF26122.1"/>
    <property type="molecule type" value="Genomic_DNA"/>
</dbReference>
<sequence>MSDVDAAEAWLDSWVAGVDARAASAVELSRRVAALTGEARSSDEYLHVTVGSTGQLAHLEIDDRARQRSGAELSRDIMALVHQAQAQLAARVAEQVGETVGADTETGRAVIGSFAERFPEDGDRFPKDGDRFLKDGDRFPVDGDRFREDGGDRGR</sequence>
<dbReference type="GO" id="GO:0003677">
    <property type="term" value="F:DNA binding"/>
    <property type="evidence" value="ECO:0007669"/>
    <property type="project" value="InterPro"/>
</dbReference>
<gene>
    <name evidence="2" type="ORF">Ate02nite_88520</name>
</gene>
<evidence type="ECO:0000313" key="2">
    <source>
        <dbReference type="EMBL" id="GIF26122.1"/>
    </source>
</evidence>